<proteinExistence type="inferred from homology"/>
<sequence length="444" mass="48945">MTNADRISGIEVKASPFASIISQQIPDLSSYEDLYKHFHRNPEISTLETKTSAKILEVLQSLNSQYGSPIELKHPIGGTGLIGIHRNGTGKTLLLRADFDGLGLQEKTGLDYASTARQFDSHLDNVEKPTMHACGHDFHITSMLAAIETFLKAKDSWSGTLIYLFQPAEERGCGAQMMLDDGLYDRAKHACPEPDIVLGQHVMALKTGTVHTQTGPTMSAADSYRITIYGRGGHGSMPHYTIDPVVIASHIVVRLQTLVSREVPPDETAVVTVGSFHAGHTVNVISDDAILQVNIRSFSETWRKVLLDGLHRIVDAECTAGRSPKPAKFEKLNQFPLTKNDADVTAQVNDSFISYFGKHRVDTNMAAQLGSEDFSWLARRIDKPYMFWFFGGTDAEVWDKHEKKGTLNEIPANHSPYFAPVIQPTLRVGVEAMVVAALTFVGKK</sequence>
<feature type="binding site" evidence="4">
    <location>
        <position position="201"/>
    </location>
    <ligand>
        <name>Mn(2+)</name>
        <dbReference type="ChEBI" id="CHEBI:29035"/>
        <label>2</label>
    </ligand>
</feature>
<comment type="cofactor">
    <cofactor evidence="4">
        <name>Mn(2+)</name>
        <dbReference type="ChEBI" id="CHEBI:29035"/>
    </cofactor>
    <text evidence="4">The Mn(2+) ion enhances activity.</text>
</comment>
<evidence type="ECO:0000259" key="5">
    <source>
        <dbReference type="Pfam" id="PF07687"/>
    </source>
</evidence>
<dbReference type="PANTHER" id="PTHR11014">
    <property type="entry name" value="PEPTIDASE M20 FAMILY MEMBER"/>
    <property type="match status" value="1"/>
</dbReference>
<organism evidence="6 7">
    <name type="scientific">Lithohypha guttulata</name>
    <dbReference type="NCBI Taxonomy" id="1690604"/>
    <lineage>
        <taxon>Eukaryota</taxon>
        <taxon>Fungi</taxon>
        <taxon>Dikarya</taxon>
        <taxon>Ascomycota</taxon>
        <taxon>Pezizomycotina</taxon>
        <taxon>Eurotiomycetes</taxon>
        <taxon>Chaetothyriomycetidae</taxon>
        <taxon>Chaetothyriales</taxon>
        <taxon>Trichomeriaceae</taxon>
        <taxon>Lithohypha</taxon>
    </lineage>
</organism>
<evidence type="ECO:0000256" key="3">
    <source>
        <dbReference type="ARBA" id="ARBA00022801"/>
    </source>
</evidence>
<feature type="binding site" evidence="4">
    <location>
        <position position="170"/>
    </location>
    <ligand>
        <name>Mn(2+)</name>
        <dbReference type="ChEBI" id="CHEBI:29035"/>
        <label>2</label>
    </ligand>
</feature>
<feature type="binding site" evidence="4">
    <location>
        <position position="401"/>
    </location>
    <ligand>
        <name>Mn(2+)</name>
        <dbReference type="ChEBI" id="CHEBI:29035"/>
        <label>2</label>
    </ligand>
</feature>
<keyword evidence="4" id="KW-0479">Metal-binding</keyword>
<dbReference type="EMBL" id="JAVRRJ010000012">
    <property type="protein sequence ID" value="KAK5080759.1"/>
    <property type="molecule type" value="Genomic_DNA"/>
</dbReference>
<gene>
    <name evidence="6" type="ORF">LTR05_008464</name>
</gene>
<protein>
    <recommendedName>
        <fullName evidence="5">Peptidase M20 dimerisation domain-containing protein</fullName>
    </recommendedName>
</protein>
<reference evidence="6 7" key="1">
    <citation type="submission" date="2023-08" db="EMBL/GenBank/DDBJ databases">
        <title>Black Yeasts Isolated from many extreme environments.</title>
        <authorList>
            <person name="Coleine C."/>
            <person name="Stajich J.E."/>
            <person name="Selbmann L."/>
        </authorList>
    </citation>
    <scope>NUCLEOTIDE SEQUENCE [LARGE SCALE GENOMIC DNA]</scope>
    <source>
        <strain evidence="6 7">CCFEE 5910</strain>
    </source>
</reference>
<dbReference type="SUPFAM" id="SSF55031">
    <property type="entry name" value="Bacterial exopeptidase dimerisation domain"/>
    <property type="match status" value="1"/>
</dbReference>
<dbReference type="Gene3D" id="3.40.630.10">
    <property type="entry name" value="Zn peptidases"/>
    <property type="match status" value="1"/>
</dbReference>
<evidence type="ECO:0000256" key="1">
    <source>
        <dbReference type="ARBA" id="ARBA00006153"/>
    </source>
</evidence>
<dbReference type="InterPro" id="IPR036264">
    <property type="entry name" value="Bact_exopeptidase_dim_dom"/>
</dbReference>
<feature type="binding site" evidence="4">
    <location>
        <position position="134"/>
    </location>
    <ligand>
        <name>Mn(2+)</name>
        <dbReference type="ChEBI" id="CHEBI:29035"/>
        <label>2</label>
    </ligand>
</feature>
<dbReference type="AlphaFoldDB" id="A0AAN7ST88"/>
<dbReference type="GO" id="GO:0046872">
    <property type="term" value="F:metal ion binding"/>
    <property type="evidence" value="ECO:0007669"/>
    <property type="project" value="UniProtKB-KW"/>
</dbReference>
<dbReference type="InterPro" id="IPR011650">
    <property type="entry name" value="Peptidase_M20_dimer"/>
</dbReference>
<evidence type="ECO:0000256" key="2">
    <source>
        <dbReference type="ARBA" id="ARBA00006247"/>
    </source>
</evidence>
<dbReference type="SUPFAM" id="SSF53187">
    <property type="entry name" value="Zn-dependent exopeptidases"/>
    <property type="match status" value="1"/>
</dbReference>
<evidence type="ECO:0000313" key="7">
    <source>
        <dbReference type="Proteomes" id="UP001309876"/>
    </source>
</evidence>
<feature type="domain" description="Peptidase M20 dimerisation" evidence="5">
    <location>
        <begin position="223"/>
        <end position="317"/>
    </location>
</feature>
<evidence type="ECO:0000313" key="6">
    <source>
        <dbReference type="EMBL" id="KAK5080759.1"/>
    </source>
</evidence>
<dbReference type="InterPro" id="IPR017439">
    <property type="entry name" value="Amidohydrolase"/>
</dbReference>
<dbReference type="Gene3D" id="3.30.70.360">
    <property type="match status" value="1"/>
</dbReference>
<dbReference type="PIRSF" id="PIRSF005962">
    <property type="entry name" value="Pept_M20D_amidohydro"/>
    <property type="match status" value="1"/>
</dbReference>
<dbReference type="PANTHER" id="PTHR11014:SF63">
    <property type="entry name" value="METALLOPEPTIDASE, PUTATIVE (AFU_ORTHOLOGUE AFUA_6G09600)-RELATED"/>
    <property type="match status" value="1"/>
</dbReference>
<comment type="similarity">
    <text evidence="2">Belongs to the peptidase M20A family.</text>
</comment>
<dbReference type="Proteomes" id="UP001309876">
    <property type="component" value="Unassembled WGS sequence"/>
</dbReference>
<keyword evidence="4" id="KW-0464">Manganese</keyword>
<keyword evidence="3" id="KW-0378">Hydrolase</keyword>
<dbReference type="Pfam" id="PF07687">
    <property type="entry name" value="M20_dimer"/>
    <property type="match status" value="1"/>
</dbReference>
<dbReference type="Pfam" id="PF01546">
    <property type="entry name" value="Peptidase_M20"/>
    <property type="match status" value="1"/>
</dbReference>
<dbReference type="FunFam" id="3.30.70.360:FF:000001">
    <property type="entry name" value="N-acetyldiaminopimelate deacetylase"/>
    <property type="match status" value="1"/>
</dbReference>
<comment type="caution">
    <text evidence="6">The sequence shown here is derived from an EMBL/GenBank/DDBJ whole genome shotgun (WGS) entry which is preliminary data.</text>
</comment>
<dbReference type="NCBIfam" id="TIGR01891">
    <property type="entry name" value="amidohydrolases"/>
    <property type="match status" value="1"/>
</dbReference>
<dbReference type="InterPro" id="IPR002933">
    <property type="entry name" value="Peptidase_M20"/>
</dbReference>
<feature type="binding site" evidence="4">
    <location>
        <position position="136"/>
    </location>
    <ligand>
        <name>Mn(2+)</name>
        <dbReference type="ChEBI" id="CHEBI:29035"/>
        <label>2</label>
    </ligand>
</feature>
<comment type="similarity">
    <text evidence="1">Belongs to the peptidase M20 family.</text>
</comment>
<accession>A0AAN7ST88</accession>
<dbReference type="GO" id="GO:0016787">
    <property type="term" value="F:hydrolase activity"/>
    <property type="evidence" value="ECO:0007669"/>
    <property type="project" value="UniProtKB-KW"/>
</dbReference>
<evidence type="ECO:0000256" key="4">
    <source>
        <dbReference type="PIRSR" id="PIRSR005962-1"/>
    </source>
</evidence>
<name>A0AAN7ST88_9EURO</name>
<keyword evidence="7" id="KW-1185">Reference proteome</keyword>